<feature type="compositionally biased region" description="Low complexity" evidence="1">
    <location>
        <begin position="56"/>
        <end position="73"/>
    </location>
</feature>
<dbReference type="OrthoDB" id="166803at2759"/>
<reference evidence="4" key="1">
    <citation type="journal article" date="2021" name="Proc. Natl. Acad. Sci. U.S.A.">
        <title>Three genomes in the algal genus Volvox reveal the fate of a haploid sex-determining region after a transition to homothallism.</title>
        <authorList>
            <person name="Yamamoto K."/>
            <person name="Hamaji T."/>
            <person name="Kawai-Toyooka H."/>
            <person name="Matsuzaki R."/>
            <person name="Takahashi F."/>
            <person name="Nishimura Y."/>
            <person name="Kawachi M."/>
            <person name="Noguchi H."/>
            <person name="Minakuchi Y."/>
            <person name="Umen J.G."/>
            <person name="Toyoda A."/>
            <person name="Nozaki H."/>
        </authorList>
    </citation>
    <scope>NUCLEOTIDE SEQUENCE</scope>
    <source>
        <strain evidence="5">NIES-3785</strain>
        <strain evidence="4">NIES-3786</strain>
    </source>
</reference>
<dbReference type="EMBL" id="BNCQ01000021">
    <property type="protein sequence ID" value="GIM06552.1"/>
    <property type="molecule type" value="Genomic_DNA"/>
</dbReference>
<feature type="compositionally biased region" description="Acidic residues" evidence="1">
    <location>
        <begin position="315"/>
        <end position="325"/>
    </location>
</feature>
<keyword evidence="6" id="KW-1185">Reference proteome</keyword>
<feature type="region of interest" description="Disordered" evidence="1">
    <location>
        <begin position="42"/>
        <end position="73"/>
    </location>
</feature>
<dbReference type="PANTHER" id="PTHR46826:SF1">
    <property type="entry name" value="TVP38_TMEM64 FAMILY MEMBRANE PROTEIN YDJX"/>
    <property type="match status" value="1"/>
</dbReference>
<keyword evidence="2" id="KW-0812">Transmembrane</keyword>
<evidence type="ECO:0000313" key="6">
    <source>
        <dbReference type="Proteomes" id="UP000747110"/>
    </source>
</evidence>
<feature type="compositionally biased region" description="Low complexity" evidence="1">
    <location>
        <begin position="333"/>
        <end position="363"/>
    </location>
</feature>
<dbReference type="InterPro" id="IPR053240">
    <property type="entry name" value="VTT_domain"/>
</dbReference>
<accession>A0A8J4CRC8</accession>
<dbReference type="InterPro" id="IPR032816">
    <property type="entry name" value="VTT_dom"/>
</dbReference>
<feature type="domain" description="VTT" evidence="3">
    <location>
        <begin position="149"/>
        <end position="267"/>
    </location>
</feature>
<sequence length="373" mass="38758">MSLSRQALHTCLRGIGPRLPHPLQISHFYKLCARAAEHYGPQQAVARPERPETTGPAVSVSGSESDSDSDASLPLLESEQQQDGAPKALGKWAGLGSIGGIIVLLGAGVLLKDAIREFLVFFIDAVDSWGPLGYLAYAAVYTGLEVLAVPAIPLTMTAGVIFGPIAGTVVTSMSGTLAATIAFLIARYAARDRVLRWARRNNKFAAIDRTIARNGFKFVTLLRLSPLFPLAVSNYLYGLTSVDLWSYVAGSWIGMLPGTYAYVSAGHLGKAALIDGEGSVGVESWQVALGLGVTLLAIGYVGRLAKTAIEEVEAGSDLEGEEDEGSTATATHSSPGSTNSSNGNGAVKTSPSSTGTSSTGTSSNLANGRTNAG</sequence>
<evidence type="ECO:0000256" key="2">
    <source>
        <dbReference type="SAM" id="Phobius"/>
    </source>
</evidence>
<comment type="caution">
    <text evidence="4">The sequence shown here is derived from an EMBL/GenBank/DDBJ whole genome shotgun (WGS) entry which is preliminary data.</text>
</comment>
<proteinExistence type="predicted"/>
<organism evidence="4 6">
    <name type="scientific">Volvox reticuliferus</name>
    <dbReference type="NCBI Taxonomy" id="1737510"/>
    <lineage>
        <taxon>Eukaryota</taxon>
        <taxon>Viridiplantae</taxon>
        <taxon>Chlorophyta</taxon>
        <taxon>core chlorophytes</taxon>
        <taxon>Chlorophyceae</taxon>
        <taxon>CS clade</taxon>
        <taxon>Chlamydomonadales</taxon>
        <taxon>Volvocaceae</taxon>
        <taxon>Volvox</taxon>
    </lineage>
</organism>
<feature type="compositionally biased region" description="Polar residues" evidence="1">
    <location>
        <begin position="364"/>
        <end position="373"/>
    </location>
</feature>
<dbReference type="Pfam" id="PF09335">
    <property type="entry name" value="VTT_dom"/>
    <property type="match status" value="1"/>
</dbReference>
<name>A0A8J4CRC8_9CHLO</name>
<keyword evidence="2" id="KW-0472">Membrane</keyword>
<gene>
    <name evidence="4" type="ORF">Vretifemale_13564</name>
    <name evidence="5" type="ORF">Vretimale_10844</name>
</gene>
<dbReference type="PANTHER" id="PTHR46826">
    <property type="match status" value="1"/>
</dbReference>
<evidence type="ECO:0000256" key="1">
    <source>
        <dbReference type="SAM" id="MobiDB-lite"/>
    </source>
</evidence>
<dbReference type="AlphaFoldDB" id="A0A8J4CRC8"/>
<protein>
    <recommendedName>
        <fullName evidence="3">VTT domain-containing protein</fullName>
    </recommendedName>
</protein>
<dbReference type="EMBL" id="BNCP01000032">
    <property type="protein sequence ID" value="GIL85157.1"/>
    <property type="molecule type" value="Genomic_DNA"/>
</dbReference>
<feature type="region of interest" description="Disordered" evidence="1">
    <location>
        <begin position="315"/>
        <end position="373"/>
    </location>
</feature>
<feature type="transmembrane region" description="Helical" evidence="2">
    <location>
        <begin position="160"/>
        <end position="190"/>
    </location>
</feature>
<feature type="transmembrane region" description="Helical" evidence="2">
    <location>
        <begin position="244"/>
        <end position="263"/>
    </location>
</feature>
<dbReference type="Proteomes" id="UP000747110">
    <property type="component" value="Unassembled WGS sequence"/>
</dbReference>
<dbReference type="Proteomes" id="UP000722791">
    <property type="component" value="Unassembled WGS sequence"/>
</dbReference>
<keyword evidence="2" id="KW-1133">Transmembrane helix</keyword>
<evidence type="ECO:0000313" key="4">
    <source>
        <dbReference type="EMBL" id="GIL85157.1"/>
    </source>
</evidence>
<feature type="transmembrane region" description="Helical" evidence="2">
    <location>
        <begin position="92"/>
        <end position="111"/>
    </location>
</feature>
<evidence type="ECO:0000259" key="3">
    <source>
        <dbReference type="Pfam" id="PF09335"/>
    </source>
</evidence>
<evidence type="ECO:0000313" key="5">
    <source>
        <dbReference type="EMBL" id="GIM06552.1"/>
    </source>
</evidence>